<dbReference type="InterPro" id="IPR048382">
    <property type="entry name" value="BCAS3_WD40"/>
</dbReference>
<dbReference type="Pfam" id="PF21034">
    <property type="entry name" value="BCAS3_WD40"/>
    <property type="match status" value="1"/>
</dbReference>
<name>A0ABR0CZ59_9LAMI</name>
<evidence type="ECO:0000259" key="1">
    <source>
        <dbReference type="Pfam" id="PF21034"/>
    </source>
</evidence>
<dbReference type="PANTHER" id="PTHR13268:SF0">
    <property type="entry name" value="BCAS3 MICROTUBULE ASSOCIATED CELL MIGRATION FACTOR"/>
    <property type="match status" value="1"/>
</dbReference>
<organism evidence="2 3">
    <name type="scientific">Penstemon davidsonii</name>
    <dbReference type="NCBI Taxonomy" id="160366"/>
    <lineage>
        <taxon>Eukaryota</taxon>
        <taxon>Viridiplantae</taxon>
        <taxon>Streptophyta</taxon>
        <taxon>Embryophyta</taxon>
        <taxon>Tracheophyta</taxon>
        <taxon>Spermatophyta</taxon>
        <taxon>Magnoliopsida</taxon>
        <taxon>eudicotyledons</taxon>
        <taxon>Gunneridae</taxon>
        <taxon>Pentapetalae</taxon>
        <taxon>asterids</taxon>
        <taxon>lamiids</taxon>
        <taxon>Lamiales</taxon>
        <taxon>Plantaginaceae</taxon>
        <taxon>Cheloneae</taxon>
        <taxon>Penstemon</taxon>
    </lineage>
</organism>
<dbReference type="Proteomes" id="UP001291926">
    <property type="component" value="Unassembled WGS sequence"/>
</dbReference>
<gene>
    <name evidence="2" type="ORF">RD792_009387</name>
</gene>
<sequence>MRKSKGKTSKLLPHSFRIISSCIKTVSTNASTVVRSAGASVAASISSADDCREQVEIAYCFLKKKAITALVSYPFHYGPHFATIAYRHGVPALVVMELILCADQVLWSGFDKLELGPTAFRRVLLLGYLKGFQVFDVEDASSLSELVSRRDGPVSFLQVLPAPANCEGAEKYKSSHPILVVVGGDKDEALQNAGQGPARYGSAESSFGSSFDPPTTVRFYSMKSNEYVKVIDFKSAVLMVRCSPRVVAIGLEEQVSIYCYEFIDIRSFNFR</sequence>
<evidence type="ECO:0000313" key="3">
    <source>
        <dbReference type="Proteomes" id="UP001291926"/>
    </source>
</evidence>
<evidence type="ECO:0000313" key="2">
    <source>
        <dbReference type="EMBL" id="KAK4482240.1"/>
    </source>
</evidence>
<feature type="domain" description="BCAS3 WD40" evidence="1">
    <location>
        <begin position="123"/>
        <end position="258"/>
    </location>
</feature>
<dbReference type="EMBL" id="JAYDYQ010002534">
    <property type="protein sequence ID" value="KAK4482240.1"/>
    <property type="molecule type" value="Genomic_DNA"/>
</dbReference>
<comment type="caution">
    <text evidence="2">The sequence shown here is derived from an EMBL/GenBank/DDBJ whole genome shotgun (WGS) entry which is preliminary data.</text>
</comment>
<keyword evidence="3" id="KW-1185">Reference proteome</keyword>
<dbReference type="PANTHER" id="PTHR13268">
    <property type="entry name" value="BREAST CARCINOMA AMPLIFIED SEQUENCE 3"/>
    <property type="match status" value="1"/>
</dbReference>
<reference evidence="2 3" key="1">
    <citation type="journal article" date="2023" name="bioRxiv">
        <title>Genome report: Whole genome sequence and annotation of Penstemon davidsonii.</title>
        <authorList>
            <person name="Ostevik K.L."/>
            <person name="Alabady M."/>
            <person name="Zhang M."/>
            <person name="Rausher M.D."/>
        </authorList>
    </citation>
    <scope>NUCLEOTIDE SEQUENCE [LARGE SCALE GENOMIC DNA]</scope>
    <source>
        <strain evidence="2">DNT005</strain>
        <tissue evidence="2">Whole leaf</tissue>
    </source>
</reference>
<accession>A0ABR0CZ59</accession>
<dbReference type="InterPro" id="IPR045142">
    <property type="entry name" value="BCAS3-like"/>
</dbReference>
<proteinExistence type="predicted"/>
<protein>
    <recommendedName>
        <fullName evidence="1">BCAS3 WD40 domain-containing protein</fullName>
    </recommendedName>
</protein>